<reference evidence="3 4" key="1">
    <citation type="submission" date="2018-06" db="EMBL/GenBank/DDBJ databases">
        <authorList>
            <consortium name="Pathogen Informatics"/>
            <person name="Doyle S."/>
        </authorList>
    </citation>
    <scope>NUCLEOTIDE SEQUENCE [LARGE SCALE GENOMIC DNA]</scope>
    <source>
        <strain evidence="3 4">NCTC9935</strain>
    </source>
</reference>
<dbReference type="AlphaFoldDB" id="A0A2X0U041"/>
<sequence length="172" mass="17988">MSDPLNPMPADGTAQQPYANPQPHAPEGSDTAWAAPQQSPFVAPTQAQQPQFAQPGGNQYVQNGQGAQGVYGQPLYGQPMYAPSAGKDFSNIQIGSFVAMGAAVFSWVLFSLLLSIPAMIAAIVLNVKAKREGAPQNIVKTSMIAMIVSIVMVVLQTAGLVAFVAFALLGDL</sequence>
<name>A0A2X0U041_9ACTO</name>
<evidence type="ECO:0008006" key="5">
    <source>
        <dbReference type="Google" id="ProtNLM"/>
    </source>
</evidence>
<keyword evidence="4" id="KW-1185">Reference proteome</keyword>
<dbReference type="RefSeq" id="WP_111823170.1">
    <property type="nucleotide sequence ID" value="NZ_CBDERX010000074.1"/>
</dbReference>
<proteinExistence type="predicted"/>
<gene>
    <name evidence="3" type="ORF">NCTC9935_00582</name>
</gene>
<dbReference type="GeneID" id="93758050"/>
<evidence type="ECO:0000256" key="2">
    <source>
        <dbReference type="SAM" id="Phobius"/>
    </source>
</evidence>
<evidence type="ECO:0000256" key="1">
    <source>
        <dbReference type="SAM" id="MobiDB-lite"/>
    </source>
</evidence>
<evidence type="ECO:0000313" key="4">
    <source>
        <dbReference type="Proteomes" id="UP000250192"/>
    </source>
</evidence>
<dbReference type="EMBL" id="UAPR01000002">
    <property type="protein sequence ID" value="SPT55089.1"/>
    <property type="molecule type" value="Genomic_DNA"/>
</dbReference>
<feature type="compositionally biased region" description="Low complexity" evidence="1">
    <location>
        <begin position="43"/>
        <end position="55"/>
    </location>
</feature>
<protein>
    <recommendedName>
        <fullName evidence="5">DUF4190 domain-containing protein</fullName>
    </recommendedName>
</protein>
<keyword evidence="2" id="KW-0472">Membrane</keyword>
<keyword evidence="2" id="KW-1133">Transmembrane helix</keyword>
<feature type="transmembrane region" description="Helical" evidence="2">
    <location>
        <begin position="146"/>
        <end position="169"/>
    </location>
</feature>
<organism evidence="3 4">
    <name type="scientific">Schaalia odontolytica</name>
    <dbReference type="NCBI Taxonomy" id="1660"/>
    <lineage>
        <taxon>Bacteria</taxon>
        <taxon>Bacillati</taxon>
        <taxon>Actinomycetota</taxon>
        <taxon>Actinomycetes</taxon>
        <taxon>Actinomycetales</taxon>
        <taxon>Actinomycetaceae</taxon>
        <taxon>Schaalia</taxon>
    </lineage>
</organism>
<evidence type="ECO:0000313" key="3">
    <source>
        <dbReference type="EMBL" id="SPT55089.1"/>
    </source>
</evidence>
<feature type="transmembrane region" description="Helical" evidence="2">
    <location>
        <begin position="97"/>
        <end position="125"/>
    </location>
</feature>
<accession>A0A2X0U041</accession>
<feature type="region of interest" description="Disordered" evidence="1">
    <location>
        <begin position="1"/>
        <end position="58"/>
    </location>
</feature>
<keyword evidence="2" id="KW-0812">Transmembrane</keyword>
<dbReference type="Proteomes" id="UP000250192">
    <property type="component" value="Unassembled WGS sequence"/>
</dbReference>